<dbReference type="InterPro" id="IPR032675">
    <property type="entry name" value="LRR_dom_sf"/>
</dbReference>
<reference evidence="1 2" key="1">
    <citation type="submission" date="2024-04" db="EMBL/GenBank/DDBJ databases">
        <title>Tritrichomonas musculus Genome.</title>
        <authorList>
            <person name="Alves-Ferreira E."/>
            <person name="Grigg M."/>
            <person name="Lorenzi H."/>
            <person name="Galac M."/>
        </authorList>
    </citation>
    <scope>NUCLEOTIDE SEQUENCE [LARGE SCALE GENOMIC DNA]</scope>
    <source>
        <strain evidence="1 2">EAF2021</strain>
    </source>
</reference>
<protein>
    <submittedName>
        <fullName evidence="1">Uncharacterized protein</fullName>
    </submittedName>
</protein>
<evidence type="ECO:0000313" key="1">
    <source>
        <dbReference type="EMBL" id="KAK8837574.1"/>
    </source>
</evidence>
<dbReference type="InterPro" id="IPR026906">
    <property type="entry name" value="LRR_5"/>
</dbReference>
<dbReference type="InterPro" id="IPR053139">
    <property type="entry name" value="Surface_bspA-like"/>
</dbReference>
<name>A0ABR2GUF8_9EUKA</name>
<dbReference type="Gene3D" id="3.80.10.10">
    <property type="entry name" value="Ribonuclease Inhibitor"/>
    <property type="match status" value="3"/>
</dbReference>
<accession>A0ABR2GUF8</accession>
<evidence type="ECO:0000313" key="2">
    <source>
        <dbReference type="Proteomes" id="UP001470230"/>
    </source>
</evidence>
<proteinExistence type="predicted"/>
<organism evidence="1 2">
    <name type="scientific">Tritrichomonas musculus</name>
    <dbReference type="NCBI Taxonomy" id="1915356"/>
    <lineage>
        <taxon>Eukaryota</taxon>
        <taxon>Metamonada</taxon>
        <taxon>Parabasalia</taxon>
        <taxon>Tritrichomonadida</taxon>
        <taxon>Tritrichomonadidae</taxon>
        <taxon>Tritrichomonas</taxon>
    </lineage>
</organism>
<dbReference type="PANTHER" id="PTHR45661">
    <property type="entry name" value="SURFACE ANTIGEN"/>
    <property type="match status" value="1"/>
</dbReference>
<dbReference type="PANTHER" id="PTHR45661:SF3">
    <property type="entry name" value="IG-LIKE DOMAIN-CONTAINING PROTEIN"/>
    <property type="match status" value="1"/>
</dbReference>
<dbReference type="Proteomes" id="UP001470230">
    <property type="component" value="Unassembled WGS sequence"/>
</dbReference>
<gene>
    <name evidence="1" type="ORF">M9Y10_036574</name>
</gene>
<sequence>MNQFSLIFKDQEYKIPKKKRIICTVAEEVADQLLQNNKYIVKSVVSKETFQSFLNYWQNDEVLPDILSSNFHEYEELSQEFEMMRDILTTKKDSPLFKIETLINNINFDKSVVEKEVSQNLDYYLDNFPNQMYQVPFTSLYNIFNNENRNLKSNLKAYLFIIKKLIPNDTSDPDINLYILIKTLDGSELYEESHEMFIDLISRFNEFGFLPKCSPTFIQEQIEKKNKIQQKELNDLISTGKYDELRKLILQENVTFLEIPNGITEIPNCAFFDCRTLKEVIIPPSVTKIGSFAFFRCTSLTSIFVPSTVRAIGWSAFSCCLKLKKFRVPASTTVVDRMVFDGCSSLEEIIFHPGMIEIGCCSFVNCKSLKKVTIPDSVVRILEWAFCDCSSLIEINLPPNLEKITEGSFCNCSKLEKINIPQKIQSIGSNAFKNCSSLTKIDIPPHIVSIENGTFDGCSSLTEIKLPDKLMHIKDCAFSRCTKLKNIDIQPGVTTIGARAFNSCSSLTSIKIPIGVDWIGGSSFENCCELQHVEFQTNIGAQNFCPGAFLNCPKLKEIEIAVSPQKDIRFNSFDLNTKIKINKIFT</sequence>
<dbReference type="SUPFAM" id="SSF52058">
    <property type="entry name" value="L domain-like"/>
    <property type="match status" value="2"/>
</dbReference>
<comment type="caution">
    <text evidence="1">The sequence shown here is derived from an EMBL/GenBank/DDBJ whole genome shotgun (WGS) entry which is preliminary data.</text>
</comment>
<keyword evidence="2" id="KW-1185">Reference proteome</keyword>
<dbReference type="EMBL" id="JAPFFF010000059">
    <property type="protein sequence ID" value="KAK8837574.1"/>
    <property type="molecule type" value="Genomic_DNA"/>
</dbReference>
<dbReference type="Pfam" id="PF13306">
    <property type="entry name" value="LRR_5"/>
    <property type="match status" value="1"/>
</dbReference>